<dbReference type="InterPro" id="IPR036209">
    <property type="entry name" value="YwmB-like_sf"/>
</dbReference>
<dbReference type="Proteomes" id="UP000679779">
    <property type="component" value="Unassembled WGS sequence"/>
</dbReference>
<dbReference type="RefSeq" id="WP_160044184.1">
    <property type="nucleotide sequence ID" value="NZ_BORQ01000003.1"/>
</dbReference>
<organism evidence="1 2">
    <name type="scientific">Paenibacillus albilobatus</name>
    <dbReference type="NCBI Taxonomy" id="2716884"/>
    <lineage>
        <taxon>Bacteria</taxon>
        <taxon>Bacillati</taxon>
        <taxon>Bacillota</taxon>
        <taxon>Bacilli</taxon>
        <taxon>Bacillales</taxon>
        <taxon>Paenibacillaceae</taxon>
        <taxon>Paenibacillus</taxon>
    </lineage>
</organism>
<keyword evidence="2" id="KW-1185">Reference proteome</keyword>
<evidence type="ECO:0000313" key="1">
    <source>
        <dbReference type="EMBL" id="GIO32077.1"/>
    </source>
</evidence>
<comment type="caution">
    <text evidence="1">The sequence shown here is derived from an EMBL/GenBank/DDBJ whole genome shotgun (WGS) entry which is preliminary data.</text>
</comment>
<evidence type="ECO:0008006" key="3">
    <source>
        <dbReference type="Google" id="ProtNLM"/>
    </source>
</evidence>
<name>A0A919XJV9_9BACL</name>
<reference evidence="1" key="1">
    <citation type="submission" date="2021-03" db="EMBL/GenBank/DDBJ databases">
        <title>Antimicrobial resistance genes in bacteria isolated from Japanese honey, and their potential for conferring macrolide and lincosamide resistance in the American foulbrood pathogen Paenibacillus larvae.</title>
        <authorList>
            <person name="Okamoto M."/>
            <person name="Kumagai M."/>
            <person name="Kanamori H."/>
            <person name="Takamatsu D."/>
        </authorList>
    </citation>
    <scope>NUCLEOTIDE SEQUENCE</scope>
    <source>
        <strain evidence="1">J2TS6</strain>
    </source>
</reference>
<dbReference type="Pfam" id="PF08680">
    <property type="entry name" value="DUF1779"/>
    <property type="match status" value="1"/>
</dbReference>
<evidence type="ECO:0000313" key="2">
    <source>
        <dbReference type="Proteomes" id="UP000679779"/>
    </source>
</evidence>
<gene>
    <name evidence="1" type="ORF">J2TS6_32180</name>
</gene>
<sequence>MKKAVKWAAFGLIGVAALGFTGFYAGSGLAKMQAGYEQNELRTLLDLGHRMVGEPERVVIKWQGTWEGNAEQTEAAAQKLSRSLQLPSVTEVKENGHTTYRVIGQKDTVPVRFNWQEMPGGQSYVIIQLEASTPGQWSLLSDLQAEFGNKMREAGIDAKWNAALQGNVDDRLKAAETMERIEGELTDRLDAVPKETYNDATTASNAYQVPSLMSRVRSGDTWLNMQVAVHEDDESGKNRVTIGLPVITIEY</sequence>
<accession>A0A919XJV9</accession>
<dbReference type="InterPro" id="IPR014794">
    <property type="entry name" value="DUF1779"/>
</dbReference>
<dbReference type="EMBL" id="BORQ01000003">
    <property type="protein sequence ID" value="GIO32077.1"/>
    <property type="molecule type" value="Genomic_DNA"/>
</dbReference>
<dbReference type="AlphaFoldDB" id="A0A919XJV9"/>
<proteinExistence type="predicted"/>
<protein>
    <recommendedName>
        <fullName evidence="3">TATA-box binding</fullName>
    </recommendedName>
</protein>
<dbReference type="Gene3D" id="3.30.360.40">
    <property type="entry name" value="YwmB-like"/>
    <property type="match status" value="1"/>
</dbReference>
<dbReference type="SUPFAM" id="SSF143842">
    <property type="entry name" value="YwmB-like"/>
    <property type="match status" value="1"/>
</dbReference>